<feature type="transmembrane region" description="Helical" evidence="2">
    <location>
        <begin position="6"/>
        <end position="30"/>
    </location>
</feature>
<keyword evidence="2" id="KW-0472">Membrane</keyword>
<keyword evidence="2" id="KW-0812">Transmembrane</keyword>
<evidence type="ECO:0000256" key="1">
    <source>
        <dbReference type="SAM" id="Coils"/>
    </source>
</evidence>
<dbReference type="EMBL" id="FUXI01000020">
    <property type="protein sequence ID" value="SJZ89273.1"/>
    <property type="molecule type" value="Genomic_DNA"/>
</dbReference>
<protein>
    <submittedName>
        <fullName evidence="3">Uncharacterized protein</fullName>
    </submittedName>
</protein>
<dbReference type="AlphaFoldDB" id="A0A1T4PCJ3"/>
<evidence type="ECO:0000313" key="4">
    <source>
        <dbReference type="Proteomes" id="UP000190328"/>
    </source>
</evidence>
<dbReference type="Proteomes" id="UP000190328">
    <property type="component" value="Unassembled WGS sequence"/>
</dbReference>
<sequence>MNEIMIADLFLLFSWGVMSIYTVRITHIVMQQRKEINKLKEEKQDSNVIHDVNLHDLLEYQNENKELKKENLMLRSELKFEDRKSLAWQS</sequence>
<keyword evidence="1" id="KW-0175">Coiled coil</keyword>
<feature type="coiled-coil region" evidence="1">
    <location>
        <begin position="29"/>
        <end position="84"/>
    </location>
</feature>
<dbReference type="STRING" id="263852.SAMN02745116_01757"/>
<keyword evidence="2" id="KW-1133">Transmembrane helix</keyword>
<dbReference type="RefSeq" id="WP_078807690.1">
    <property type="nucleotide sequence ID" value="NZ_FUXI01000020.1"/>
</dbReference>
<evidence type="ECO:0000313" key="3">
    <source>
        <dbReference type="EMBL" id="SJZ89273.1"/>
    </source>
</evidence>
<keyword evidence="4" id="KW-1185">Reference proteome</keyword>
<proteinExistence type="predicted"/>
<organism evidence="3 4">
    <name type="scientific">Pilibacter termitis</name>
    <dbReference type="NCBI Taxonomy" id="263852"/>
    <lineage>
        <taxon>Bacteria</taxon>
        <taxon>Bacillati</taxon>
        <taxon>Bacillota</taxon>
        <taxon>Bacilli</taxon>
        <taxon>Lactobacillales</taxon>
        <taxon>Enterococcaceae</taxon>
        <taxon>Pilibacter</taxon>
    </lineage>
</organism>
<accession>A0A1T4PCJ3</accession>
<gene>
    <name evidence="3" type="ORF">SAMN02745116_01757</name>
</gene>
<reference evidence="3 4" key="1">
    <citation type="submission" date="2017-02" db="EMBL/GenBank/DDBJ databases">
        <authorList>
            <person name="Peterson S.W."/>
        </authorList>
    </citation>
    <scope>NUCLEOTIDE SEQUENCE [LARGE SCALE GENOMIC DNA]</scope>
    <source>
        <strain evidence="3 4">ATCC BAA-1030</strain>
    </source>
</reference>
<name>A0A1T4PCJ3_9ENTE</name>
<evidence type="ECO:0000256" key="2">
    <source>
        <dbReference type="SAM" id="Phobius"/>
    </source>
</evidence>